<dbReference type="NCBIfam" id="NF033819">
    <property type="entry name" value="IS66_TnpB"/>
    <property type="match status" value="1"/>
</dbReference>
<dbReference type="AlphaFoldDB" id="A0A0J1D4I7"/>
<reference evidence="1 2" key="1">
    <citation type="journal article" date="2015" name="Genome Announc.">
        <title>Draft Genome Sequence of Burkholderia sp. Strain PML1(12), an Ectomycorrhizosphere-Inhabiting Bacterium with Effective Mineral-Weathering Ability.</title>
        <authorList>
            <person name="Uroz S."/>
            <person name="Oger P."/>
        </authorList>
    </citation>
    <scope>NUCLEOTIDE SEQUENCE [LARGE SCALE GENOMIC DNA]</scope>
    <source>
        <strain evidence="2">PML1(12)</strain>
    </source>
</reference>
<dbReference type="PANTHER" id="PTHR36455:SF1">
    <property type="entry name" value="BLR8292 PROTEIN"/>
    <property type="match status" value="1"/>
</dbReference>
<comment type="caution">
    <text evidence="1">The sequence shown here is derived from an EMBL/GenBank/DDBJ whole genome shotgun (WGS) entry which is preliminary data.</text>
</comment>
<dbReference type="Proteomes" id="UP000035963">
    <property type="component" value="Unassembled WGS sequence"/>
</dbReference>
<dbReference type="EMBL" id="AEJF01000024">
    <property type="protein sequence ID" value="KLU27561.1"/>
    <property type="molecule type" value="Genomic_DNA"/>
</dbReference>
<protein>
    <submittedName>
        <fullName evidence="1">Isocitrate lyase</fullName>
    </submittedName>
</protein>
<dbReference type="GO" id="GO:0016829">
    <property type="term" value="F:lyase activity"/>
    <property type="evidence" value="ECO:0007669"/>
    <property type="project" value="UniProtKB-KW"/>
</dbReference>
<proteinExistence type="predicted"/>
<keyword evidence="2" id="KW-1185">Reference proteome</keyword>
<dbReference type="RefSeq" id="WP_047845314.1">
    <property type="nucleotide sequence ID" value="NZ_AEJF01000024.1"/>
</dbReference>
<dbReference type="OrthoDB" id="9801450at2"/>
<name>A0A0J1D4I7_9BURK</name>
<organism evidence="1 2">
    <name type="scientific">Caballeronia mineralivorans PML1(12)</name>
    <dbReference type="NCBI Taxonomy" id="908627"/>
    <lineage>
        <taxon>Bacteria</taxon>
        <taxon>Pseudomonadati</taxon>
        <taxon>Pseudomonadota</taxon>
        <taxon>Betaproteobacteria</taxon>
        <taxon>Burkholderiales</taxon>
        <taxon>Burkholderiaceae</taxon>
        <taxon>Caballeronia</taxon>
    </lineage>
</organism>
<evidence type="ECO:0000313" key="2">
    <source>
        <dbReference type="Proteomes" id="UP000035963"/>
    </source>
</evidence>
<dbReference type="Pfam" id="PF05717">
    <property type="entry name" value="TnpB_IS66"/>
    <property type="match status" value="1"/>
</dbReference>
<sequence>MSRSQGLASVVEQSTSTRIWIAAGFTDMRCGFNGLAAKVQTVLHKDPFSGHVFVFRGKRGDLLKCLYWRDGGLCLLSKRLERGRFAWPRSDGGIVCLTSAQLGLLLEGFDWRQPLDAARPRSAL</sequence>
<accession>A0A0J1D4I7</accession>
<dbReference type="PANTHER" id="PTHR36455">
    <property type="match status" value="1"/>
</dbReference>
<keyword evidence="1" id="KW-0456">Lyase</keyword>
<evidence type="ECO:0000313" key="1">
    <source>
        <dbReference type="EMBL" id="KLU27561.1"/>
    </source>
</evidence>
<dbReference type="InterPro" id="IPR008878">
    <property type="entry name" value="Transposase_IS66_Orf2"/>
</dbReference>
<dbReference type="PATRIC" id="fig|908627.4.peg.888"/>
<gene>
    <name evidence="1" type="ORF">EOS_03990</name>
</gene>